<gene>
    <name evidence="1" type="ORF">GW534_13785</name>
</gene>
<keyword evidence="2" id="KW-1185">Reference proteome</keyword>
<evidence type="ECO:0000313" key="2">
    <source>
        <dbReference type="Proteomes" id="UP000743899"/>
    </source>
</evidence>
<reference evidence="1 2" key="1">
    <citation type="submission" date="2020-01" db="EMBL/GenBank/DDBJ databases">
        <title>A novel Bacillus sp. from Pasinler.</title>
        <authorList>
            <person name="Adiguzel A."/>
            <person name="Ay H."/>
            <person name="Baltaci M.O."/>
        </authorList>
    </citation>
    <scope>NUCLEOTIDE SEQUENCE [LARGE SCALE GENOMIC DNA]</scope>
    <source>
        <strain evidence="1 2">P1</strain>
    </source>
</reference>
<evidence type="ECO:0000313" key="1">
    <source>
        <dbReference type="EMBL" id="NCU18763.1"/>
    </source>
</evidence>
<organism evidence="1 2">
    <name type="scientific">Pallidibacillus pasinlerensis</name>
    <dbReference type="NCBI Taxonomy" id="2703818"/>
    <lineage>
        <taxon>Bacteria</taxon>
        <taxon>Bacillati</taxon>
        <taxon>Bacillota</taxon>
        <taxon>Bacilli</taxon>
        <taxon>Bacillales</taxon>
        <taxon>Bacillaceae</taxon>
        <taxon>Pallidibacillus</taxon>
    </lineage>
</organism>
<name>A0ABX0A5M5_9BACI</name>
<comment type="caution">
    <text evidence="1">The sequence shown here is derived from an EMBL/GenBank/DDBJ whole genome shotgun (WGS) entry which is preliminary data.</text>
</comment>
<sequence length="48" mass="5748">MFQSGRTDDILTEESLSNFYNHTVTLHKNEQRYFISLKRKNEAIMGQR</sequence>
<proteinExistence type="predicted"/>
<evidence type="ECO:0008006" key="3">
    <source>
        <dbReference type="Google" id="ProtNLM"/>
    </source>
</evidence>
<accession>A0ABX0A5M5</accession>
<dbReference type="Proteomes" id="UP000743899">
    <property type="component" value="Unassembled WGS sequence"/>
</dbReference>
<protein>
    <recommendedName>
        <fullName evidence="3">ABC transporter ATP-binding protein</fullName>
    </recommendedName>
</protein>
<dbReference type="EMBL" id="JAACYS010000079">
    <property type="protein sequence ID" value="NCU18763.1"/>
    <property type="molecule type" value="Genomic_DNA"/>
</dbReference>
<dbReference type="RefSeq" id="WP_161921590.1">
    <property type="nucleotide sequence ID" value="NZ_JAACYS010000079.1"/>
</dbReference>